<accession>A3M016</accession>
<dbReference type="RefSeq" id="XP_001386666.2">
    <property type="nucleotide sequence ID" value="XM_001386629.1"/>
</dbReference>
<evidence type="ECO:0000313" key="1">
    <source>
        <dbReference type="EMBL" id="ABN68637.2"/>
    </source>
</evidence>
<dbReference type="InParanoid" id="A3M016"/>
<proteinExistence type="predicted"/>
<dbReference type="Proteomes" id="UP000002258">
    <property type="component" value="Chromosome 8"/>
</dbReference>
<sequence>MTIGKTSARSVTKALNNDKRANEYLKHNPVKNEEIYLIHKSTLKSVDLKVFSLDNYDDWAKGKVEKLNCLPVTESRKQSFLSNKYARIKSLSTKSSYKVFKKRYDSYRKYTVTGEEGDIILLDHLILPISDFQYGDHVYRWIFFNSSLADGKYSFRYVLYKLDEDQQSLFDNNKISSDQNSRLSISNPLLKNSISRFISEDDRLFATKYKPKNNPMRLAEFEHNFSREYEKSLQASSYLKVFKSRRNSNEELLRDHEILINLAIVFKFIQDGKLSKRSTQRSLQYTSKMGVKTLF</sequence>
<evidence type="ECO:0000313" key="2">
    <source>
        <dbReference type="Proteomes" id="UP000002258"/>
    </source>
</evidence>
<keyword evidence="2" id="KW-1185">Reference proteome</keyword>
<dbReference type="HOGENOM" id="CLU_943687_0_0_1"/>
<name>A3M016_PICST</name>
<protein>
    <submittedName>
        <fullName evidence="1">Uncharacterized protein</fullName>
    </submittedName>
</protein>
<dbReference type="AlphaFoldDB" id="A3M016"/>
<dbReference type="GeneID" id="4840871"/>
<gene>
    <name evidence="1" type="ORF">PICST_33753</name>
</gene>
<dbReference type="EMBL" id="CP000502">
    <property type="protein sequence ID" value="ABN68637.2"/>
    <property type="molecule type" value="Genomic_DNA"/>
</dbReference>
<organism evidence="1 2">
    <name type="scientific">Scheffersomyces stipitis (strain ATCC 58785 / CBS 6054 / NBRC 10063 / NRRL Y-11545)</name>
    <name type="common">Yeast</name>
    <name type="synonym">Pichia stipitis</name>
    <dbReference type="NCBI Taxonomy" id="322104"/>
    <lineage>
        <taxon>Eukaryota</taxon>
        <taxon>Fungi</taxon>
        <taxon>Dikarya</taxon>
        <taxon>Ascomycota</taxon>
        <taxon>Saccharomycotina</taxon>
        <taxon>Pichiomycetes</taxon>
        <taxon>Debaryomycetaceae</taxon>
        <taxon>Scheffersomyces</taxon>
    </lineage>
</organism>
<dbReference type="KEGG" id="pic:PICST_33753"/>
<reference evidence="1 2" key="1">
    <citation type="journal article" date="2007" name="Nat. Biotechnol.">
        <title>Genome sequence of the lignocellulose-bioconverting and xylose-fermenting yeast Pichia stipitis.</title>
        <authorList>
            <person name="Jeffries T.W."/>
            <person name="Grigoriev I.V."/>
            <person name="Grimwood J."/>
            <person name="Laplaza J.M."/>
            <person name="Aerts A."/>
            <person name="Salamov A."/>
            <person name="Schmutz J."/>
            <person name="Lindquist E."/>
            <person name="Dehal P."/>
            <person name="Shapiro H."/>
            <person name="Jin Y.S."/>
            <person name="Passoth V."/>
            <person name="Richardson P.M."/>
        </authorList>
    </citation>
    <scope>NUCLEOTIDE SEQUENCE [LARGE SCALE GENOMIC DNA]</scope>
    <source>
        <strain evidence="2">ATCC 58785 / CBS 6054 / NBRC 10063 / NRRL Y-11545</strain>
    </source>
</reference>